<dbReference type="Proteomes" id="UP000567822">
    <property type="component" value="Unassembled WGS sequence"/>
</dbReference>
<comment type="caution">
    <text evidence="2">The sequence shown here is derived from an EMBL/GenBank/DDBJ whole genome shotgun (WGS) entry which is preliminary data.</text>
</comment>
<dbReference type="InterPro" id="IPR016186">
    <property type="entry name" value="C-type_lectin-like/link_sf"/>
</dbReference>
<dbReference type="EMBL" id="VXAN01000146">
    <property type="protein sequence ID" value="NXK63748.1"/>
    <property type="molecule type" value="Genomic_DNA"/>
</dbReference>
<dbReference type="AlphaFoldDB" id="A0A7L0L3U7"/>
<feature type="non-terminal residue" evidence="2">
    <location>
        <position position="70"/>
    </location>
</feature>
<dbReference type="SUPFAM" id="SSF56436">
    <property type="entry name" value="C-type lectin-like"/>
    <property type="match status" value="1"/>
</dbReference>
<evidence type="ECO:0000313" key="3">
    <source>
        <dbReference type="Proteomes" id="UP000567822"/>
    </source>
</evidence>
<protein>
    <submittedName>
        <fullName evidence="2">CLC2D protein</fullName>
    </submittedName>
</protein>
<evidence type="ECO:0000259" key="1">
    <source>
        <dbReference type="PROSITE" id="PS50041"/>
    </source>
</evidence>
<name>A0A7L0L3U7_9SYLV</name>
<reference evidence="2 3" key="1">
    <citation type="submission" date="2019-09" db="EMBL/GenBank/DDBJ databases">
        <title>Bird 10,000 Genomes (B10K) Project - Family phase.</title>
        <authorList>
            <person name="Zhang G."/>
        </authorList>
    </citation>
    <scope>NUCLEOTIDE SEQUENCE [LARGE SCALE GENOMIC DNA]</scope>
    <source>
        <strain evidence="2">B10K-DU-009-59</strain>
        <tissue evidence="2">Muscle</tissue>
    </source>
</reference>
<proteinExistence type="predicted"/>
<dbReference type="PROSITE" id="PS50041">
    <property type="entry name" value="C_TYPE_LECTIN_2"/>
    <property type="match status" value="1"/>
</dbReference>
<dbReference type="InterPro" id="IPR016187">
    <property type="entry name" value="CTDL_fold"/>
</dbReference>
<sequence length="70" mass="7970">LLFRLRGNGDFWLGLHRRGERLHWGDSSDFSSWVPVLGDSKGVYLAENKFRSESCSNLQPYLCSKAQAPL</sequence>
<organism evidence="2 3">
    <name type="scientific">Sylvietta virens</name>
    <name type="common">Green crombec</name>
    <dbReference type="NCBI Taxonomy" id="208069"/>
    <lineage>
        <taxon>Eukaryota</taxon>
        <taxon>Metazoa</taxon>
        <taxon>Chordata</taxon>
        <taxon>Craniata</taxon>
        <taxon>Vertebrata</taxon>
        <taxon>Euteleostomi</taxon>
        <taxon>Archelosauria</taxon>
        <taxon>Archosauria</taxon>
        <taxon>Dinosauria</taxon>
        <taxon>Saurischia</taxon>
        <taxon>Theropoda</taxon>
        <taxon>Coelurosauria</taxon>
        <taxon>Aves</taxon>
        <taxon>Neognathae</taxon>
        <taxon>Neoaves</taxon>
        <taxon>Telluraves</taxon>
        <taxon>Australaves</taxon>
        <taxon>Passeriformes</taxon>
        <taxon>Sylvioidea</taxon>
        <taxon>Sylviidae</taxon>
        <taxon>Acrocephalinae</taxon>
        <taxon>Sylvietta</taxon>
    </lineage>
</organism>
<feature type="domain" description="C-type lectin" evidence="1">
    <location>
        <begin position="11"/>
        <end position="64"/>
    </location>
</feature>
<gene>
    <name evidence="2" type="primary">Clec2d_0</name>
    <name evidence="2" type="ORF">SYLVIR_R07301</name>
</gene>
<accession>A0A7L0L3U7</accession>
<dbReference type="InterPro" id="IPR001304">
    <property type="entry name" value="C-type_lectin-like"/>
</dbReference>
<keyword evidence="3" id="KW-1185">Reference proteome</keyword>
<dbReference type="Gene3D" id="3.10.100.10">
    <property type="entry name" value="Mannose-Binding Protein A, subunit A"/>
    <property type="match status" value="1"/>
</dbReference>
<evidence type="ECO:0000313" key="2">
    <source>
        <dbReference type="EMBL" id="NXK63748.1"/>
    </source>
</evidence>
<feature type="non-terminal residue" evidence="2">
    <location>
        <position position="1"/>
    </location>
</feature>